<feature type="region of interest" description="Disordered" evidence="1">
    <location>
        <begin position="104"/>
        <end position="136"/>
    </location>
</feature>
<organism evidence="2 3">
    <name type="scientific">Anas platyrhynchos</name>
    <name type="common">Mallard</name>
    <name type="synonym">Anas boschas</name>
    <dbReference type="NCBI Taxonomy" id="8839"/>
    <lineage>
        <taxon>Eukaryota</taxon>
        <taxon>Metazoa</taxon>
        <taxon>Chordata</taxon>
        <taxon>Craniata</taxon>
        <taxon>Vertebrata</taxon>
        <taxon>Euteleostomi</taxon>
        <taxon>Archelosauria</taxon>
        <taxon>Archosauria</taxon>
        <taxon>Dinosauria</taxon>
        <taxon>Saurischia</taxon>
        <taxon>Theropoda</taxon>
        <taxon>Coelurosauria</taxon>
        <taxon>Aves</taxon>
        <taxon>Neognathae</taxon>
        <taxon>Galloanserae</taxon>
        <taxon>Anseriformes</taxon>
        <taxon>Anatidae</taxon>
        <taxon>Anatinae</taxon>
        <taxon>Anas</taxon>
    </lineage>
</organism>
<reference evidence="2" key="1">
    <citation type="submission" date="2019-08" db="EMBL/GenBank/DDBJ databases">
        <title>Three high-quality genomes provides insights into domestication of ducks.</title>
        <authorList>
            <person name="Hou Z.C."/>
            <person name="Zhu F."/>
            <person name="Yin Z.T."/>
            <person name="Zhang F."/>
        </authorList>
    </citation>
    <scope>NUCLEOTIDE SEQUENCE [LARGE SCALE GENOMIC DNA]</scope>
</reference>
<protein>
    <submittedName>
        <fullName evidence="2">Uncharacterized protein</fullName>
    </submittedName>
</protein>
<evidence type="ECO:0000256" key="1">
    <source>
        <dbReference type="SAM" id="MobiDB-lite"/>
    </source>
</evidence>
<proteinExistence type="predicted"/>
<dbReference type="Pfam" id="PF15720">
    <property type="entry name" value="DUF4675"/>
    <property type="match status" value="1"/>
</dbReference>
<dbReference type="AlphaFoldDB" id="A0A8B9ZKF8"/>
<sequence>MNSFKIPPSKRKECTGSHHAPFQFDRHALARISTSPTLRRLRMASASQAPTFQDSINTTQLGNQKEYTSSLHHICKSPPRCIKSSSLSLPSCVHAKLLSSKAKSETTIADPESASSGLKLPSQKDPLRNGSPNEMLQNSWQANSVTLPRRLPHPSCMPQEAIQVRGMI</sequence>
<dbReference type="Ensembl" id="ENSAPLT00020026000.1">
    <property type="protein sequence ID" value="ENSAPLP00020024103.1"/>
    <property type="gene ID" value="ENSAPLG00020016683.1"/>
</dbReference>
<reference evidence="2" key="3">
    <citation type="submission" date="2025-09" db="UniProtKB">
        <authorList>
            <consortium name="Ensembl"/>
        </authorList>
    </citation>
    <scope>IDENTIFICATION</scope>
</reference>
<reference evidence="2" key="2">
    <citation type="submission" date="2025-08" db="UniProtKB">
        <authorList>
            <consortium name="Ensembl"/>
        </authorList>
    </citation>
    <scope>IDENTIFICATION</scope>
</reference>
<accession>A0A8B9ZKF8</accession>
<name>A0A8B9ZKF8_ANAPL</name>
<dbReference type="Proteomes" id="UP000694400">
    <property type="component" value="Chromosome 1"/>
</dbReference>
<evidence type="ECO:0000313" key="3">
    <source>
        <dbReference type="Proteomes" id="UP000694400"/>
    </source>
</evidence>
<evidence type="ECO:0000313" key="2">
    <source>
        <dbReference type="Ensembl" id="ENSAPLP00020024103.1"/>
    </source>
</evidence>